<dbReference type="InterPro" id="IPR027951">
    <property type="entry name" value="Nepro_N"/>
</dbReference>
<evidence type="ECO:0000259" key="1">
    <source>
        <dbReference type="Pfam" id="PF14780"/>
    </source>
</evidence>
<evidence type="ECO:0000313" key="2">
    <source>
        <dbReference type="EMBL" id="KAK6487047.1"/>
    </source>
</evidence>
<dbReference type="PANTHER" id="PTHR34761:SF1">
    <property type="entry name" value="NUCLEOLUS AND NEURAL PROGENITOR PROTEIN"/>
    <property type="match status" value="1"/>
</dbReference>
<dbReference type="Proteomes" id="UP001369086">
    <property type="component" value="Unassembled WGS sequence"/>
</dbReference>
<name>A0ABR0ZQE5_HUSHU</name>
<accession>A0ABR0ZQE5</accession>
<reference evidence="2 3" key="1">
    <citation type="submission" date="2021-05" db="EMBL/GenBank/DDBJ databases">
        <authorList>
            <person name="Zahm M."/>
            <person name="Klopp C."/>
            <person name="Cabau C."/>
            <person name="Kuhl H."/>
            <person name="Suciu R."/>
            <person name="Ciorpac M."/>
            <person name="Holostenco D."/>
            <person name="Gessner J."/>
            <person name="Wuertz S."/>
            <person name="Hohne C."/>
            <person name="Stock M."/>
            <person name="Gislard M."/>
            <person name="Lluch J."/>
            <person name="Milhes M."/>
            <person name="Lampietro C."/>
            <person name="Lopez Roques C."/>
            <person name="Donnadieu C."/>
            <person name="Du K."/>
            <person name="Schartl M."/>
            <person name="Guiguen Y."/>
        </authorList>
    </citation>
    <scope>NUCLEOTIDE SEQUENCE [LARGE SCALE GENOMIC DNA]</scope>
    <source>
        <strain evidence="2">Hh-F2</strain>
        <tissue evidence="2">Blood</tissue>
    </source>
</reference>
<feature type="domain" description="Nucleolus and neural progenitor protein-like N-terminal" evidence="1">
    <location>
        <begin position="6"/>
        <end position="197"/>
    </location>
</feature>
<dbReference type="EMBL" id="JAHFZB010000008">
    <property type="protein sequence ID" value="KAK6487047.1"/>
    <property type="molecule type" value="Genomic_DNA"/>
</dbReference>
<keyword evidence="3" id="KW-1185">Reference proteome</keyword>
<proteinExistence type="predicted"/>
<comment type="caution">
    <text evidence="2">The sequence shown here is derived from an EMBL/GenBank/DDBJ whole genome shotgun (WGS) entry which is preliminary data.</text>
</comment>
<evidence type="ECO:0000313" key="3">
    <source>
        <dbReference type="Proteomes" id="UP001369086"/>
    </source>
</evidence>
<dbReference type="PANTHER" id="PTHR34761">
    <property type="entry name" value="NUCLEOLUS AND NEURAL PROGENITOR PROTEIN"/>
    <property type="match status" value="1"/>
</dbReference>
<dbReference type="Pfam" id="PF14780">
    <property type="entry name" value="NEPRO_N"/>
    <property type="match status" value="1"/>
</dbReference>
<dbReference type="InterPro" id="IPR052835">
    <property type="entry name" value="Nepro"/>
</dbReference>
<protein>
    <submittedName>
        <fullName evidence="2">Nucleolus and neural progenitor protein isoform X1</fullName>
    </submittedName>
</protein>
<sequence length="533" mass="60591">MATALWNRVEIAYPGTRSTVNLKISDTTEICIERLLKSCESVLTLLRSKVLKIEIEVLYSLLYVFHNRLRQHKPYQALKQVEQCVKRLNGMKLEAVIQDLKEMCPKRLENSPNFENVTREVPSQPVLEWLSLKIMGGCKLALCFMENCSKVFLLTIQHLYWEEYIVLNVVLTGMLSRLWVLFRGILKNLAALYEEMFLLLQEVSGIQQMPFVKEFTFPSDMKSFLGPSYIEIVNMKLPKAPAIKSAKSKGAAKMLDALFASEAGYSSERRELVKQASKGKKSTTKGKKSLDVWCPVIERHPDDFGTLSGLDVKALCRRPQGSSKVVTSQSKLSLKKAVLPQKKGLILKKKSFVSQIKGTQSFSDLTEALEEMVDWCRGKKLKSETMQLGYKLLKCRRLKYMEALGCSLHRKLNCFRRAVCKYLLRGGRCIPFQSTLKWTRFVTIRHQFDMKLSRFPVGQSTTRRRVQSKEYAQHPVFVQSVQNMNVSSQSPRTTVIQQTVKETSSGIGVPKNSVEEEEDAAADIDSIFAAIGL</sequence>
<gene>
    <name evidence="2" type="ORF">HHUSO_G10775</name>
</gene>
<organism evidence="2 3">
    <name type="scientific">Huso huso</name>
    <name type="common">Beluga</name>
    <name type="synonym">Acipenser huso</name>
    <dbReference type="NCBI Taxonomy" id="61971"/>
    <lineage>
        <taxon>Eukaryota</taxon>
        <taxon>Metazoa</taxon>
        <taxon>Chordata</taxon>
        <taxon>Craniata</taxon>
        <taxon>Vertebrata</taxon>
        <taxon>Euteleostomi</taxon>
        <taxon>Actinopterygii</taxon>
        <taxon>Chondrostei</taxon>
        <taxon>Acipenseriformes</taxon>
        <taxon>Acipenseridae</taxon>
        <taxon>Huso</taxon>
    </lineage>
</organism>